<dbReference type="InterPro" id="IPR011051">
    <property type="entry name" value="RmlC_Cupin_sf"/>
</dbReference>
<dbReference type="InterPro" id="IPR013096">
    <property type="entry name" value="Cupin_2"/>
</dbReference>
<comment type="caution">
    <text evidence="2">The sequence shown here is derived from an EMBL/GenBank/DDBJ whole genome shotgun (WGS) entry which is preliminary data.</text>
</comment>
<dbReference type="RefSeq" id="WP_183497793.1">
    <property type="nucleotide sequence ID" value="NZ_BAABCO010000003.1"/>
</dbReference>
<keyword evidence="3" id="KW-1185">Reference proteome</keyword>
<dbReference type="CDD" id="cd02230">
    <property type="entry name" value="cupin_HP0902-like"/>
    <property type="match status" value="1"/>
</dbReference>
<proteinExistence type="predicted"/>
<name>A0AA40VL44_9MICO</name>
<keyword evidence="2" id="KW-0560">Oxidoreductase</keyword>
<accession>A0AA40VL44</accession>
<evidence type="ECO:0000313" key="3">
    <source>
        <dbReference type="Proteomes" id="UP000549113"/>
    </source>
</evidence>
<sequence length="113" mass="11860">MATPASDTATLIAAGAAELLAANPIQAGRITPHKAFDGTGVRIRQLALDANTVMTEHAAPRPILVAVVSGRVRFTVGEVTHTLVPGGIIHVEPNVRHEVFADEPSHLLVYLLG</sequence>
<organism evidence="2 3">
    <name type="scientific">Microbacterium invictum</name>
    <dbReference type="NCBI Taxonomy" id="515415"/>
    <lineage>
        <taxon>Bacteria</taxon>
        <taxon>Bacillati</taxon>
        <taxon>Actinomycetota</taxon>
        <taxon>Actinomycetes</taxon>
        <taxon>Micrococcales</taxon>
        <taxon>Microbacteriaceae</taxon>
        <taxon>Microbacterium</taxon>
    </lineage>
</organism>
<keyword evidence="2" id="KW-0223">Dioxygenase</keyword>
<evidence type="ECO:0000313" key="2">
    <source>
        <dbReference type="EMBL" id="MBB4138214.1"/>
    </source>
</evidence>
<gene>
    <name evidence="2" type="ORF">BKA10_000008</name>
</gene>
<feature type="domain" description="Cupin type-2" evidence="1">
    <location>
        <begin position="52"/>
        <end position="108"/>
    </location>
</feature>
<dbReference type="InterPro" id="IPR014710">
    <property type="entry name" value="RmlC-like_jellyroll"/>
</dbReference>
<dbReference type="Gene3D" id="2.60.120.10">
    <property type="entry name" value="Jelly Rolls"/>
    <property type="match status" value="1"/>
</dbReference>
<dbReference type="Pfam" id="PF07883">
    <property type="entry name" value="Cupin_2"/>
    <property type="match status" value="1"/>
</dbReference>
<dbReference type="EMBL" id="JACIFH010000001">
    <property type="protein sequence ID" value="MBB4138214.1"/>
    <property type="molecule type" value="Genomic_DNA"/>
</dbReference>
<evidence type="ECO:0000259" key="1">
    <source>
        <dbReference type="Pfam" id="PF07883"/>
    </source>
</evidence>
<protein>
    <submittedName>
        <fullName evidence="2">Quercetin dioxygenase-like cupin family protein</fullName>
    </submittedName>
</protein>
<dbReference type="Proteomes" id="UP000549113">
    <property type="component" value="Unassembled WGS sequence"/>
</dbReference>
<dbReference type="GO" id="GO:0051213">
    <property type="term" value="F:dioxygenase activity"/>
    <property type="evidence" value="ECO:0007669"/>
    <property type="project" value="UniProtKB-KW"/>
</dbReference>
<dbReference type="SUPFAM" id="SSF51182">
    <property type="entry name" value="RmlC-like cupins"/>
    <property type="match status" value="1"/>
</dbReference>
<reference evidence="2 3" key="1">
    <citation type="submission" date="2020-08" db="EMBL/GenBank/DDBJ databases">
        <title>Sequencing the genomes of 1000 actinobacteria strains.</title>
        <authorList>
            <person name="Klenk H.-P."/>
        </authorList>
    </citation>
    <scope>NUCLEOTIDE SEQUENCE [LARGE SCALE GENOMIC DNA]</scope>
    <source>
        <strain evidence="2 3">DSM 19600</strain>
    </source>
</reference>
<dbReference type="AlphaFoldDB" id="A0AA40VL44"/>